<comment type="similarity">
    <text evidence="1">Belongs to the short-chain dehydrogenases/reductases (SDR) family.</text>
</comment>
<dbReference type="SUPFAM" id="SSF51735">
    <property type="entry name" value="NAD(P)-binding Rossmann-fold domains"/>
    <property type="match status" value="1"/>
</dbReference>
<evidence type="ECO:0000256" key="2">
    <source>
        <dbReference type="ARBA" id="ARBA00023002"/>
    </source>
</evidence>
<evidence type="ECO:0000313" key="5">
    <source>
        <dbReference type="EMBL" id="GAA1073234.1"/>
    </source>
</evidence>
<dbReference type="PANTHER" id="PTHR44196:SF1">
    <property type="entry name" value="DEHYDROGENASE_REDUCTASE SDR FAMILY MEMBER 7B"/>
    <property type="match status" value="1"/>
</dbReference>
<keyword evidence="6" id="KW-1185">Reference proteome</keyword>
<feature type="domain" description="Ketoreductase" evidence="4">
    <location>
        <begin position="38"/>
        <end position="225"/>
    </location>
</feature>
<organism evidence="5 6">
    <name type="scientific">Kitasatospora arboriphila</name>
    <dbReference type="NCBI Taxonomy" id="258052"/>
    <lineage>
        <taxon>Bacteria</taxon>
        <taxon>Bacillati</taxon>
        <taxon>Actinomycetota</taxon>
        <taxon>Actinomycetes</taxon>
        <taxon>Kitasatosporales</taxon>
        <taxon>Streptomycetaceae</taxon>
        <taxon>Kitasatospora</taxon>
    </lineage>
</organism>
<comment type="caution">
    <text evidence="5">The sequence shown here is derived from an EMBL/GenBank/DDBJ whole genome shotgun (WGS) entry which is preliminary data.</text>
</comment>
<protein>
    <submittedName>
        <fullName evidence="5">SDR family oxidoreductase</fullName>
    </submittedName>
</protein>
<name>A0ABP4DXP3_9ACTN</name>
<proteinExistence type="inferred from homology"/>
<dbReference type="PANTHER" id="PTHR44196">
    <property type="entry name" value="DEHYDROGENASE/REDUCTASE SDR FAMILY MEMBER 7B"/>
    <property type="match status" value="1"/>
</dbReference>
<dbReference type="PROSITE" id="PS00061">
    <property type="entry name" value="ADH_SHORT"/>
    <property type="match status" value="1"/>
</dbReference>
<dbReference type="InterPro" id="IPR002347">
    <property type="entry name" value="SDR_fam"/>
</dbReference>
<evidence type="ECO:0000313" key="6">
    <source>
        <dbReference type="Proteomes" id="UP001499987"/>
    </source>
</evidence>
<dbReference type="SMART" id="SM00822">
    <property type="entry name" value="PKS_KR"/>
    <property type="match status" value="1"/>
</dbReference>
<reference evidence="6" key="1">
    <citation type="journal article" date="2019" name="Int. J. Syst. Evol. Microbiol.">
        <title>The Global Catalogue of Microorganisms (GCM) 10K type strain sequencing project: providing services to taxonomists for standard genome sequencing and annotation.</title>
        <authorList>
            <consortium name="The Broad Institute Genomics Platform"/>
            <consortium name="The Broad Institute Genome Sequencing Center for Infectious Disease"/>
            <person name="Wu L."/>
            <person name="Ma J."/>
        </authorList>
    </citation>
    <scope>NUCLEOTIDE SEQUENCE [LARGE SCALE GENOMIC DNA]</scope>
    <source>
        <strain evidence="6">JCM 13002</strain>
    </source>
</reference>
<dbReference type="InterPro" id="IPR036291">
    <property type="entry name" value="NAD(P)-bd_dom_sf"/>
</dbReference>
<dbReference type="Proteomes" id="UP001499987">
    <property type="component" value="Unassembled WGS sequence"/>
</dbReference>
<dbReference type="PRINTS" id="PR00081">
    <property type="entry name" value="GDHRDH"/>
</dbReference>
<sequence length="284" mass="29150">MGTAGSGRLGDVKETTAGRPPLIPSQEPTMSYSSLSGRVAVVTGAASGMGAATAKLLAANGAAVALLSRREDRLKELAAEIGAAGGRALAVPADVTDQRSVDGAAERVAAELGRVDLLVAAAGVMLPNPVDDGRIDEWTRMIDTNVTGVLRVVRAFTGDLVATAAGGRTADLVAVSSIASHVSFPNYAVYSATKAALTHLATSLRSEFGPRDVRVSTVEPGLTDTELGAHIDNPSLGLDGQLGAMFDAIGPLSAEEIADVIGFTVSRPRHVNLRHLVVLPTRQA</sequence>
<dbReference type="InterPro" id="IPR020904">
    <property type="entry name" value="Sc_DH/Rdtase_CS"/>
</dbReference>
<accession>A0ABP4DXP3</accession>
<evidence type="ECO:0000259" key="4">
    <source>
        <dbReference type="SMART" id="SM00822"/>
    </source>
</evidence>
<dbReference type="Gene3D" id="3.40.50.720">
    <property type="entry name" value="NAD(P)-binding Rossmann-like Domain"/>
    <property type="match status" value="1"/>
</dbReference>
<feature type="region of interest" description="Disordered" evidence="3">
    <location>
        <begin position="1"/>
        <end position="31"/>
    </location>
</feature>
<evidence type="ECO:0000256" key="1">
    <source>
        <dbReference type="ARBA" id="ARBA00006484"/>
    </source>
</evidence>
<keyword evidence="2" id="KW-0560">Oxidoreductase</keyword>
<gene>
    <name evidence="5" type="ORF">GCM10009663_11500</name>
</gene>
<dbReference type="InterPro" id="IPR057326">
    <property type="entry name" value="KR_dom"/>
</dbReference>
<evidence type="ECO:0000256" key="3">
    <source>
        <dbReference type="SAM" id="MobiDB-lite"/>
    </source>
</evidence>
<dbReference type="Pfam" id="PF00106">
    <property type="entry name" value="adh_short"/>
    <property type="match status" value="1"/>
</dbReference>
<dbReference type="EMBL" id="BAAALD010000007">
    <property type="protein sequence ID" value="GAA1073234.1"/>
    <property type="molecule type" value="Genomic_DNA"/>
</dbReference>